<keyword evidence="2" id="KW-1133">Transmembrane helix</keyword>
<dbReference type="CDD" id="cd00096">
    <property type="entry name" value="Ig"/>
    <property type="match status" value="1"/>
</dbReference>
<evidence type="ECO:0000313" key="5">
    <source>
        <dbReference type="Proteomes" id="UP000235965"/>
    </source>
</evidence>
<dbReference type="Proteomes" id="UP000235965">
    <property type="component" value="Unassembled WGS sequence"/>
</dbReference>
<dbReference type="EMBL" id="NEVH01003499">
    <property type="protein sequence ID" value="PNF40668.1"/>
    <property type="molecule type" value="Genomic_DNA"/>
</dbReference>
<dbReference type="STRING" id="105785.A0A2J7RIK1"/>
<evidence type="ECO:0000256" key="1">
    <source>
        <dbReference type="SAM" id="MobiDB-lite"/>
    </source>
</evidence>
<dbReference type="InterPro" id="IPR036116">
    <property type="entry name" value="FN3_sf"/>
</dbReference>
<organism evidence="4 5">
    <name type="scientific">Cryptotermes secundus</name>
    <dbReference type="NCBI Taxonomy" id="105785"/>
    <lineage>
        <taxon>Eukaryota</taxon>
        <taxon>Metazoa</taxon>
        <taxon>Ecdysozoa</taxon>
        <taxon>Arthropoda</taxon>
        <taxon>Hexapoda</taxon>
        <taxon>Insecta</taxon>
        <taxon>Pterygota</taxon>
        <taxon>Neoptera</taxon>
        <taxon>Polyneoptera</taxon>
        <taxon>Dictyoptera</taxon>
        <taxon>Blattodea</taxon>
        <taxon>Blattoidea</taxon>
        <taxon>Termitoidae</taxon>
        <taxon>Kalotermitidae</taxon>
        <taxon>Cryptotermitinae</taxon>
        <taxon>Cryptotermes</taxon>
    </lineage>
</organism>
<sequence>MKPPIKAKGVIISRLLKAALRLSRRGCVSKGKTIPITGRECPYRLETSRFPNFLDSRLTDGGEVEHLLDYNESTGVLPDGHRLTLRAVMKESAGEYSCAAVNREGETRSSSLFIKVQYAPQCREGLASRRIGAIRHETLEVKCEVTADPRDDVKFSWTYNKSRDVLPVPGSRVIHSGLISVLRYTPESEVDFGTLACWASNSIGRQTVPCLFHIVPAKTPQPPEDCVLRNRSSGGLEVRCVAGYDGDLTQHFMLEISESPMQPDATPISQRQGGQATMNDQGTRQSAPGPPIYRVFGAEPVFALSALEPGRDYELAVYAVNAKGRSEPPVIIPRVRVSTSMERLTKTDIDEDVSASQHPMAVVLGVLVAAAGLILVGIFITATLVICRRRSATSQLQQDERDAIKLRQEQHPNIYSESTAPVDPVTVFSVPSYVPRGCCTDSVARVRFRTESIDLQERRSVYLDGGEDSLAFSKRKNKSTNGKFAIVSYKYS</sequence>
<dbReference type="InterPro" id="IPR007110">
    <property type="entry name" value="Ig-like_dom"/>
</dbReference>
<evidence type="ECO:0000256" key="2">
    <source>
        <dbReference type="SAM" id="Phobius"/>
    </source>
</evidence>
<feature type="transmembrane region" description="Helical" evidence="2">
    <location>
        <begin position="360"/>
        <end position="387"/>
    </location>
</feature>
<dbReference type="AlphaFoldDB" id="A0A2J7RIK1"/>
<dbReference type="InterPro" id="IPR013783">
    <property type="entry name" value="Ig-like_fold"/>
</dbReference>
<reference evidence="4 5" key="1">
    <citation type="submission" date="2017-12" db="EMBL/GenBank/DDBJ databases">
        <title>Hemimetabolous genomes reveal molecular basis of termite eusociality.</title>
        <authorList>
            <person name="Harrison M.C."/>
            <person name="Jongepier E."/>
            <person name="Robertson H.M."/>
            <person name="Arning N."/>
            <person name="Bitard-Feildel T."/>
            <person name="Chao H."/>
            <person name="Childers C.P."/>
            <person name="Dinh H."/>
            <person name="Doddapaneni H."/>
            <person name="Dugan S."/>
            <person name="Gowin J."/>
            <person name="Greiner C."/>
            <person name="Han Y."/>
            <person name="Hu H."/>
            <person name="Hughes D.S.T."/>
            <person name="Huylmans A.-K."/>
            <person name="Kemena C."/>
            <person name="Kremer L.P.M."/>
            <person name="Lee S.L."/>
            <person name="Lopez-Ezquerra A."/>
            <person name="Mallet L."/>
            <person name="Monroy-Kuhn J.M."/>
            <person name="Moser A."/>
            <person name="Murali S.C."/>
            <person name="Muzny D.M."/>
            <person name="Otani S."/>
            <person name="Piulachs M.-D."/>
            <person name="Poelchau M."/>
            <person name="Qu J."/>
            <person name="Schaub F."/>
            <person name="Wada-Katsumata A."/>
            <person name="Worley K.C."/>
            <person name="Xie Q."/>
            <person name="Ylla G."/>
            <person name="Poulsen M."/>
            <person name="Gibbs R.A."/>
            <person name="Schal C."/>
            <person name="Richards S."/>
            <person name="Belles X."/>
            <person name="Korb J."/>
            <person name="Bornberg-Bauer E."/>
        </authorList>
    </citation>
    <scope>NUCLEOTIDE SEQUENCE [LARGE SCALE GENOMIC DNA]</scope>
    <source>
        <tissue evidence="4">Whole body</tissue>
    </source>
</reference>
<keyword evidence="5" id="KW-1185">Reference proteome</keyword>
<dbReference type="InParanoid" id="A0A2J7RIK1"/>
<feature type="domain" description="Ig-like" evidence="3">
    <location>
        <begin position="120"/>
        <end position="209"/>
    </location>
</feature>
<evidence type="ECO:0000259" key="3">
    <source>
        <dbReference type="PROSITE" id="PS50835"/>
    </source>
</evidence>
<evidence type="ECO:0000313" key="4">
    <source>
        <dbReference type="EMBL" id="PNF40668.1"/>
    </source>
</evidence>
<dbReference type="CDD" id="cd00063">
    <property type="entry name" value="FN3"/>
    <property type="match status" value="1"/>
</dbReference>
<dbReference type="PANTHER" id="PTHR23278:SF4">
    <property type="entry name" value="SIDESTEP, ISOFORM C"/>
    <property type="match status" value="1"/>
</dbReference>
<keyword evidence="2" id="KW-0472">Membrane</keyword>
<dbReference type="InterPro" id="IPR036179">
    <property type="entry name" value="Ig-like_dom_sf"/>
</dbReference>
<dbReference type="PROSITE" id="PS50835">
    <property type="entry name" value="IG_LIKE"/>
    <property type="match status" value="1"/>
</dbReference>
<dbReference type="PANTHER" id="PTHR23278">
    <property type="entry name" value="SIDESTEP PROTEIN"/>
    <property type="match status" value="1"/>
</dbReference>
<comment type="caution">
    <text evidence="4">The sequence shown here is derived from an EMBL/GenBank/DDBJ whole genome shotgun (WGS) entry which is preliminary data.</text>
</comment>
<feature type="region of interest" description="Disordered" evidence="1">
    <location>
        <begin position="261"/>
        <end position="287"/>
    </location>
</feature>
<dbReference type="InterPro" id="IPR003961">
    <property type="entry name" value="FN3_dom"/>
</dbReference>
<dbReference type="OrthoDB" id="6250964at2759"/>
<gene>
    <name evidence="4" type="ORF">B7P43_G05163</name>
</gene>
<keyword evidence="2" id="KW-0812">Transmembrane</keyword>
<name>A0A2J7RIK1_9NEOP</name>
<accession>A0A2J7RIK1</accession>
<protein>
    <recommendedName>
        <fullName evidence="3">Ig-like domain-containing protein</fullName>
    </recommendedName>
</protein>
<dbReference type="SUPFAM" id="SSF49265">
    <property type="entry name" value="Fibronectin type III"/>
    <property type="match status" value="1"/>
</dbReference>
<proteinExistence type="predicted"/>
<dbReference type="Gene3D" id="2.60.40.10">
    <property type="entry name" value="Immunoglobulins"/>
    <property type="match status" value="3"/>
</dbReference>
<feature type="compositionally biased region" description="Polar residues" evidence="1">
    <location>
        <begin position="267"/>
        <end position="286"/>
    </location>
</feature>
<dbReference type="SUPFAM" id="SSF48726">
    <property type="entry name" value="Immunoglobulin"/>
    <property type="match status" value="2"/>
</dbReference>